<dbReference type="PANTHER" id="PTHR42813:SF4">
    <property type="entry name" value="NADP-DEPENDENT ISOPROPANOL DEHYDROGENASE"/>
    <property type="match status" value="1"/>
</dbReference>
<keyword evidence="3 6" id="KW-0479">Metal-binding</keyword>
<dbReference type="CDD" id="cd05278">
    <property type="entry name" value="FDH_like"/>
    <property type="match status" value="1"/>
</dbReference>
<evidence type="ECO:0000313" key="9">
    <source>
        <dbReference type="EMBL" id="GLG04066.1"/>
    </source>
</evidence>
<dbReference type="Gene3D" id="3.40.50.720">
    <property type="entry name" value="NAD(P)-binding Rossmann-like Domain"/>
    <property type="match status" value="1"/>
</dbReference>
<dbReference type="InterPro" id="IPR002328">
    <property type="entry name" value="ADH_Zn_CS"/>
</dbReference>
<evidence type="ECO:0000256" key="4">
    <source>
        <dbReference type="ARBA" id="ARBA00022833"/>
    </source>
</evidence>
<dbReference type="InterPro" id="IPR013154">
    <property type="entry name" value="ADH-like_N"/>
</dbReference>
<keyword evidence="10" id="KW-1185">Reference proteome</keyword>
<dbReference type="InterPro" id="IPR013149">
    <property type="entry name" value="ADH-like_C"/>
</dbReference>
<sequence>MKAMVYQGEGRAALLQKPRPVIQKPTDAIIRVTLSTICSSDIHILHGAVPKAVPGVTLGHEFVGIVEETGPAVRSVSVGDRVAVNVETFCGECFFCKRGYVNNCTDPEGGWSLGCRIDGGQAEYARIPFADQGLIRIPDEVSDEEALFTGDLLSTGYWAAQMVEIRKEDTVVVIGAGPAGLCTMLCARLYEPKRIIAIDCMKERLAFAEKYKMADLTFTPDDMDLLEREIRALTGGRGADAVVEAAGGTNTFEMAWRLARPNAVIGLEAMYEEPQTLPLPDMYGKNLIWKSGGVDACKCKEILELIREGRLDARPLITHTCTLSEIEKAYRIFENHEDGVMKYAVYPE</sequence>
<reference evidence="9 10" key="1">
    <citation type="journal article" date="2023" name="Int. J. Syst. Evol. Microbiol.">
        <title>Sellimonas catena sp. nov., isolated from human faeces.</title>
        <authorList>
            <person name="Hisatomi A."/>
            <person name="Ohkuma M."/>
            <person name="Sakamoto M."/>
        </authorList>
    </citation>
    <scope>NUCLEOTIDE SEQUENCE [LARGE SCALE GENOMIC DNA]</scope>
    <source>
        <strain evidence="9 10">12EGH17</strain>
    </source>
</reference>
<dbReference type="PANTHER" id="PTHR42813">
    <property type="entry name" value="ZINC-TYPE ALCOHOL DEHYDROGENASE-LIKE"/>
    <property type="match status" value="1"/>
</dbReference>
<dbReference type="RefSeq" id="WP_334304923.1">
    <property type="nucleotide sequence ID" value="NZ_BSBO01000010.1"/>
</dbReference>
<comment type="caution">
    <text evidence="9">The sequence shown here is derived from an EMBL/GenBank/DDBJ whole genome shotgun (WGS) entry which is preliminary data.</text>
</comment>
<keyword evidence="5" id="KW-0560">Oxidoreductase</keyword>
<accession>A0A9W6C9Y4</accession>
<keyword evidence="4 6" id="KW-0862">Zinc</keyword>
<dbReference type="InterPro" id="IPR036291">
    <property type="entry name" value="NAD(P)-bd_dom_sf"/>
</dbReference>
<evidence type="ECO:0000256" key="5">
    <source>
        <dbReference type="ARBA" id="ARBA00023002"/>
    </source>
</evidence>
<evidence type="ECO:0000256" key="6">
    <source>
        <dbReference type="RuleBase" id="RU361277"/>
    </source>
</evidence>
<comment type="cofactor">
    <cofactor evidence="1 6">
        <name>Zn(2+)</name>
        <dbReference type="ChEBI" id="CHEBI:29105"/>
    </cofactor>
</comment>
<feature type="domain" description="Alcohol dehydrogenase-like C-terminal" evidence="7">
    <location>
        <begin position="180"/>
        <end position="287"/>
    </location>
</feature>
<evidence type="ECO:0000256" key="1">
    <source>
        <dbReference type="ARBA" id="ARBA00001947"/>
    </source>
</evidence>
<dbReference type="Gene3D" id="3.90.180.10">
    <property type="entry name" value="Medium-chain alcohol dehydrogenases, catalytic domain"/>
    <property type="match status" value="1"/>
</dbReference>
<dbReference type="EMBL" id="BSBO01000010">
    <property type="protein sequence ID" value="GLG04066.1"/>
    <property type="molecule type" value="Genomic_DNA"/>
</dbReference>
<dbReference type="AlphaFoldDB" id="A0A9W6C9Y4"/>
<evidence type="ECO:0000256" key="3">
    <source>
        <dbReference type="ARBA" id="ARBA00022723"/>
    </source>
</evidence>
<feature type="domain" description="Alcohol dehydrogenase-like N-terminal" evidence="8">
    <location>
        <begin position="25"/>
        <end position="139"/>
    </location>
</feature>
<organism evidence="9 10">
    <name type="scientific">Sellimonas catena</name>
    <dbReference type="NCBI Taxonomy" id="2994035"/>
    <lineage>
        <taxon>Bacteria</taxon>
        <taxon>Bacillati</taxon>
        <taxon>Bacillota</taxon>
        <taxon>Clostridia</taxon>
        <taxon>Lachnospirales</taxon>
        <taxon>Lachnospiraceae</taxon>
        <taxon>Sellimonas</taxon>
    </lineage>
</organism>
<name>A0A9W6C9Y4_9FIRM</name>
<evidence type="ECO:0000259" key="7">
    <source>
        <dbReference type="Pfam" id="PF00107"/>
    </source>
</evidence>
<dbReference type="SUPFAM" id="SSF50129">
    <property type="entry name" value="GroES-like"/>
    <property type="match status" value="1"/>
</dbReference>
<evidence type="ECO:0000256" key="2">
    <source>
        <dbReference type="ARBA" id="ARBA00008072"/>
    </source>
</evidence>
<dbReference type="SUPFAM" id="SSF51735">
    <property type="entry name" value="NAD(P)-binding Rossmann-fold domains"/>
    <property type="match status" value="1"/>
</dbReference>
<evidence type="ECO:0000259" key="8">
    <source>
        <dbReference type="Pfam" id="PF08240"/>
    </source>
</evidence>
<dbReference type="Pfam" id="PF08240">
    <property type="entry name" value="ADH_N"/>
    <property type="match status" value="1"/>
</dbReference>
<protein>
    <submittedName>
        <fullName evidence="9">Zn-dependent alcohol dehydrogenase</fullName>
    </submittedName>
</protein>
<gene>
    <name evidence="9" type="ORF">Selli1_12400</name>
</gene>
<dbReference type="InterPro" id="IPR011032">
    <property type="entry name" value="GroES-like_sf"/>
</dbReference>
<comment type="similarity">
    <text evidence="2 6">Belongs to the zinc-containing alcohol dehydrogenase family.</text>
</comment>
<proteinExistence type="inferred from homology"/>
<dbReference type="GO" id="GO:0008270">
    <property type="term" value="F:zinc ion binding"/>
    <property type="evidence" value="ECO:0007669"/>
    <property type="project" value="InterPro"/>
</dbReference>
<dbReference type="Pfam" id="PF00107">
    <property type="entry name" value="ADH_zinc_N"/>
    <property type="match status" value="1"/>
</dbReference>
<dbReference type="Proteomes" id="UP001145145">
    <property type="component" value="Unassembled WGS sequence"/>
</dbReference>
<dbReference type="PROSITE" id="PS00059">
    <property type="entry name" value="ADH_ZINC"/>
    <property type="match status" value="1"/>
</dbReference>
<dbReference type="GO" id="GO:0016491">
    <property type="term" value="F:oxidoreductase activity"/>
    <property type="evidence" value="ECO:0007669"/>
    <property type="project" value="UniProtKB-KW"/>
</dbReference>
<evidence type="ECO:0000313" key="10">
    <source>
        <dbReference type="Proteomes" id="UP001145145"/>
    </source>
</evidence>